<evidence type="ECO:0000313" key="2">
    <source>
        <dbReference type="EMBL" id="KAL1140785.1"/>
    </source>
</evidence>
<dbReference type="PANTHER" id="PTHR46536:SF3">
    <property type="entry name" value="ARF7 EFFECTOR PROTEIN C-TERMINAL DOMAIN-CONTAINING PROTEIN"/>
    <property type="match status" value="1"/>
</dbReference>
<gene>
    <name evidence="2" type="ORF">AAG570_000713</name>
</gene>
<name>A0ABD0YY67_9HEMI</name>
<dbReference type="InterPro" id="IPR029264">
    <property type="entry name" value="ARF7EP_C"/>
</dbReference>
<dbReference type="EMBL" id="JBFDAA010000001">
    <property type="protein sequence ID" value="KAL1140785.1"/>
    <property type="molecule type" value="Genomic_DNA"/>
</dbReference>
<evidence type="ECO:0000259" key="1">
    <source>
        <dbReference type="Pfam" id="PF14949"/>
    </source>
</evidence>
<reference evidence="2 3" key="1">
    <citation type="submission" date="2024-07" db="EMBL/GenBank/DDBJ databases">
        <title>Chromosome-level genome assembly of the water stick insect Ranatra chinensis (Heteroptera: Nepidae).</title>
        <authorList>
            <person name="Liu X."/>
        </authorList>
    </citation>
    <scope>NUCLEOTIDE SEQUENCE [LARGE SCALE GENOMIC DNA]</scope>
    <source>
        <strain evidence="2">Cailab_2021Rc</strain>
        <tissue evidence="2">Muscle</tissue>
    </source>
</reference>
<dbReference type="PANTHER" id="PTHR46536">
    <property type="entry name" value="ARL14 EFFECTOR PROTEIN"/>
    <property type="match status" value="1"/>
</dbReference>
<comment type="caution">
    <text evidence="2">The sequence shown here is derived from an EMBL/GenBank/DDBJ whole genome shotgun (WGS) entry which is preliminary data.</text>
</comment>
<evidence type="ECO:0000313" key="3">
    <source>
        <dbReference type="Proteomes" id="UP001558652"/>
    </source>
</evidence>
<keyword evidence="3" id="KW-1185">Reference proteome</keyword>
<accession>A0ABD0YY67</accession>
<feature type="domain" description="ARF7 effector protein C-terminal" evidence="1">
    <location>
        <begin position="7"/>
        <end position="94"/>
    </location>
</feature>
<dbReference type="Pfam" id="PF14949">
    <property type="entry name" value="ARF7EP_C"/>
    <property type="match status" value="1"/>
</dbReference>
<dbReference type="Proteomes" id="UP001558652">
    <property type="component" value="Unassembled WGS sequence"/>
</dbReference>
<dbReference type="AlphaFoldDB" id="A0ABD0YY67"/>
<sequence>MADRLLDDTRNFLENFNPNTSERENRKLTRMIYQQSVRNRSRPYDEKGLVNGSGEDLCDCRRPDCPGCFFPCKKCSSDKCGPVCRANRKFVYKYLLTPTSGNTPVDIDEDPVRDRYYRRLTRKE</sequence>
<protein>
    <recommendedName>
        <fullName evidence="1">ARF7 effector protein C-terminal domain-containing protein</fullName>
    </recommendedName>
</protein>
<proteinExistence type="predicted"/>
<organism evidence="2 3">
    <name type="scientific">Ranatra chinensis</name>
    <dbReference type="NCBI Taxonomy" id="642074"/>
    <lineage>
        <taxon>Eukaryota</taxon>
        <taxon>Metazoa</taxon>
        <taxon>Ecdysozoa</taxon>
        <taxon>Arthropoda</taxon>
        <taxon>Hexapoda</taxon>
        <taxon>Insecta</taxon>
        <taxon>Pterygota</taxon>
        <taxon>Neoptera</taxon>
        <taxon>Paraneoptera</taxon>
        <taxon>Hemiptera</taxon>
        <taxon>Heteroptera</taxon>
        <taxon>Panheteroptera</taxon>
        <taxon>Nepomorpha</taxon>
        <taxon>Nepidae</taxon>
        <taxon>Ranatrinae</taxon>
        <taxon>Ranatra</taxon>
    </lineage>
</organism>